<accession>A0A1M4TFX3</accession>
<dbReference type="RefSeq" id="WP_072788611.1">
    <property type="nucleotide sequence ID" value="NZ_FQUL01000005.1"/>
</dbReference>
<dbReference type="Pfam" id="PF20597">
    <property type="entry name" value="pAdhesive_15"/>
    <property type="match status" value="1"/>
</dbReference>
<dbReference type="EMBL" id="FQUL01000005">
    <property type="protein sequence ID" value="SHE43429.1"/>
    <property type="molecule type" value="Genomic_DNA"/>
</dbReference>
<evidence type="ECO:0000256" key="2">
    <source>
        <dbReference type="SAM" id="SignalP"/>
    </source>
</evidence>
<evidence type="ECO:0000259" key="3">
    <source>
        <dbReference type="Pfam" id="PF20597"/>
    </source>
</evidence>
<evidence type="ECO:0000256" key="1">
    <source>
        <dbReference type="SAM" id="MobiDB-lite"/>
    </source>
</evidence>
<feature type="signal peptide" evidence="2">
    <location>
        <begin position="1"/>
        <end position="20"/>
    </location>
</feature>
<name>A0A1M4TFX3_9ACTN</name>
<dbReference type="OrthoDB" id="8775303at2"/>
<reference evidence="5" key="1">
    <citation type="submission" date="2016-11" db="EMBL/GenBank/DDBJ databases">
        <authorList>
            <person name="Varghese N."/>
            <person name="Submissions S."/>
        </authorList>
    </citation>
    <scope>NUCLEOTIDE SEQUENCE [LARGE SCALE GENOMIC DNA]</scope>
    <source>
        <strain evidence="5">DSM 19514</strain>
    </source>
</reference>
<evidence type="ECO:0000313" key="4">
    <source>
        <dbReference type="EMBL" id="SHE43429.1"/>
    </source>
</evidence>
<dbReference type="AlphaFoldDB" id="A0A1M4TFX3"/>
<feature type="domain" description="Choice-of-anchor A" evidence="3">
    <location>
        <begin position="57"/>
        <end position="317"/>
    </location>
</feature>
<dbReference type="Proteomes" id="UP000184295">
    <property type="component" value="Unassembled WGS sequence"/>
</dbReference>
<sequence length="808" mass="81367">MWSKLTKFGRVRVGAAALTAAIGSTLPFTLPAFQQGASAQSSPSYSGMGCVSSNADFGDATPFTDYVAGSATLYTSSSSYIQDTEGAIAVGGAVNFTVAPGKYFSVGIRLPGSYSSNPGLAGDSLIAPNGSGSPIVTAGNVWVGSGVGKVQNGGHLGSVNRSATESTPLNFAQTTQLLQNESNGIYGDSPSQASYGFDNASDTLTIMSAAPPGAGSVVDIPDSVFSHKNMTVDVKAASGASVIINVTGGSDMSDVATVNASPQYTLWNFGQASSVKLAPTVQWRGTILAPYALLTGGAQIEGSVYVQSLKSIAETHLDLYQGCVPTNLFISKTSNPSSITSGQSSSYTINSSASGTVIGVTLTDPLMYAPGVTYQLLSFATTASNQTAWTNCSFVPPTSSTPGEVTCKYLGGEGGVTNPEFAPVVIGVTTAPSTPTTLLTNTATLSSPIQSVSSTAKITITPPPPSLSIGKTVDGVTQITLPAPSLSNNYRLTVQGSGVFQGPITVNDQLPSYVGLSYGTPAVSVISGLATSGCSISASNLLACSFSPSQSYLYVPPTQSLASITVPFSLSSSATLAGSFTNEASVGYGNSTMTSNVVKVNVNDPSLSITKSVDGSQSVTVTSPSANHTFTLTPSGSGTFNTALVVSDFLPNYQGLSFGTPGISGLYSGFTESANSCTTPTPGQVMTCTFPLASGVSFIQVPATTPLVTITVPFSLSSSAPPGSFTNGGAGTTGTSVSSTGSTASSNVVTVNVNGTTPVAPSQQLTATLSKVAQVASVQPGGSDSFSITGTFSGTVSSPVTLSDPLPN</sequence>
<proteinExistence type="predicted"/>
<dbReference type="InterPro" id="IPR026588">
    <property type="entry name" value="Choice_anch_A"/>
</dbReference>
<evidence type="ECO:0000313" key="5">
    <source>
        <dbReference type="Proteomes" id="UP000184295"/>
    </source>
</evidence>
<feature type="compositionally biased region" description="Low complexity" evidence="1">
    <location>
        <begin position="733"/>
        <end position="743"/>
    </location>
</feature>
<feature type="chain" id="PRO_5038727302" description="Choice-of-anchor A domain-containing protein" evidence="2">
    <location>
        <begin position="21"/>
        <end position="808"/>
    </location>
</feature>
<organism evidence="4 5">
    <name type="scientific">Ferrithrix thermotolerans DSM 19514</name>
    <dbReference type="NCBI Taxonomy" id="1121881"/>
    <lineage>
        <taxon>Bacteria</taxon>
        <taxon>Bacillati</taxon>
        <taxon>Actinomycetota</taxon>
        <taxon>Acidimicrobiia</taxon>
        <taxon>Acidimicrobiales</taxon>
        <taxon>Acidimicrobiaceae</taxon>
        <taxon>Ferrithrix</taxon>
    </lineage>
</organism>
<keyword evidence="2" id="KW-0732">Signal</keyword>
<feature type="region of interest" description="Disordered" evidence="1">
    <location>
        <begin position="721"/>
        <end position="743"/>
    </location>
</feature>
<protein>
    <recommendedName>
        <fullName evidence="3">Choice-of-anchor A domain-containing protein</fullName>
    </recommendedName>
</protein>
<gene>
    <name evidence="4" type="ORF">SAMN02745225_00600</name>
</gene>
<keyword evidence="5" id="KW-1185">Reference proteome</keyword>